<dbReference type="Pfam" id="PF06677">
    <property type="entry name" value="Auto_anti-p27"/>
    <property type="match status" value="1"/>
</dbReference>
<accession>A0A833EB41</accession>
<dbReference type="Proteomes" id="UP000623215">
    <property type="component" value="Unassembled WGS sequence"/>
</dbReference>
<protein>
    <recommendedName>
        <fullName evidence="3">Sjogrens syndrome scleroderma autoantigen 1</fullName>
    </recommendedName>
</protein>
<evidence type="ECO:0008006" key="3">
    <source>
        <dbReference type="Google" id="ProtNLM"/>
    </source>
</evidence>
<comment type="caution">
    <text evidence="1">The sequence shown here is derived from an EMBL/GenBank/DDBJ whole genome shotgun (WGS) entry which is preliminary data.</text>
</comment>
<proteinExistence type="predicted"/>
<name>A0A833EB41_9EURY</name>
<feature type="non-terminal residue" evidence="1">
    <location>
        <position position="50"/>
    </location>
</feature>
<dbReference type="PANTHER" id="PTHR16537:SF1">
    <property type="entry name" value="PROTEIN ZNRD2"/>
    <property type="match status" value="1"/>
</dbReference>
<sequence>MLKGSKMLGEHCKVCGFPLFQDREGNKYCVYCRTLKEREVVEKEVKREVT</sequence>
<dbReference type="InterPro" id="IPR009563">
    <property type="entry name" value="SSSCA1"/>
</dbReference>
<evidence type="ECO:0000313" key="1">
    <source>
        <dbReference type="EMBL" id="HIQ32495.1"/>
    </source>
</evidence>
<evidence type="ECO:0000313" key="2">
    <source>
        <dbReference type="Proteomes" id="UP000623215"/>
    </source>
</evidence>
<gene>
    <name evidence="1" type="ORF">EYH55_03320</name>
</gene>
<dbReference type="PANTHER" id="PTHR16537">
    <property type="entry name" value="SJOEGREN SYNDROME/SCLERODERMA AUTOANTIGEN 1"/>
    <property type="match status" value="1"/>
</dbReference>
<dbReference type="AlphaFoldDB" id="A0A833EB41"/>
<organism evidence="1 2">
    <name type="scientific">Methanothermococcus okinawensis</name>
    <dbReference type="NCBI Taxonomy" id="155863"/>
    <lineage>
        <taxon>Archaea</taxon>
        <taxon>Methanobacteriati</taxon>
        <taxon>Methanobacteriota</taxon>
        <taxon>Methanomada group</taxon>
        <taxon>Methanococci</taxon>
        <taxon>Methanococcales</taxon>
        <taxon>Methanococcaceae</taxon>
        <taxon>Methanothermococcus</taxon>
    </lineage>
</organism>
<dbReference type="EMBL" id="DQVW01000057">
    <property type="protein sequence ID" value="HIQ32495.1"/>
    <property type="molecule type" value="Genomic_DNA"/>
</dbReference>
<reference evidence="1" key="1">
    <citation type="journal article" date="2020" name="ISME J.">
        <title>Gammaproteobacteria mediating utilization of methyl-, sulfur- and petroleum organic compounds in deep ocean hydrothermal plumes.</title>
        <authorList>
            <person name="Zhou Z."/>
            <person name="Liu Y."/>
            <person name="Pan J."/>
            <person name="Cron B.R."/>
            <person name="Toner B.M."/>
            <person name="Anantharaman K."/>
            <person name="Breier J.A."/>
            <person name="Dick G.J."/>
            <person name="Li M."/>
        </authorList>
    </citation>
    <scope>NUCLEOTIDE SEQUENCE</scope>
    <source>
        <strain evidence="1">SZUA-1534</strain>
    </source>
</reference>
<dbReference type="InterPro" id="IPR051888">
    <property type="entry name" value="UPF0148_domain"/>
</dbReference>